<proteinExistence type="predicted"/>
<dbReference type="OrthoDB" id="4158464at2759"/>
<reference evidence="2 3" key="1">
    <citation type="submission" date="2013-03" db="EMBL/GenBank/DDBJ databases">
        <title>The Genome Sequence of Cladophialophora carrionii CBS 160.54.</title>
        <authorList>
            <consortium name="The Broad Institute Genomics Platform"/>
            <person name="Cuomo C."/>
            <person name="de Hoog S."/>
            <person name="Gorbushina A."/>
            <person name="Walker B."/>
            <person name="Young S.K."/>
            <person name="Zeng Q."/>
            <person name="Gargeya S."/>
            <person name="Fitzgerald M."/>
            <person name="Haas B."/>
            <person name="Abouelleil A."/>
            <person name="Allen A.W."/>
            <person name="Alvarado L."/>
            <person name="Arachchi H.M."/>
            <person name="Berlin A.M."/>
            <person name="Chapman S.B."/>
            <person name="Gainer-Dewar J."/>
            <person name="Goldberg J."/>
            <person name="Griggs A."/>
            <person name="Gujja S."/>
            <person name="Hansen M."/>
            <person name="Howarth C."/>
            <person name="Imamovic A."/>
            <person name="Ireland A."/>
            <person name="Larimer J."/>
            <person name="McCowan C."/>
            <person name="Murphy C."/>
            <person name="Pearson M."/>
            <person name="Poon T.W."/>
            <person name="Priest M."/>
            <person name="Roberts A."/>
            <person name="Saif S."/>
            <person name="Shea T."/>
            <person name="Sisk P."/>
            <person name="Sykes S."/>
            <person name="Wortman J."/>
            <person name="Nusbaum C."/>
            <person name="Birren B."/>
        </authorList>
    </citation>
    <scope>NUCLEOTIDE SEQUENCE [LARGE SCALE GENOMIC DNA]</scope>
    <source>
        <strain evidence="2 3">CBS 160.54</strain>
    </source>
</reference>
<protein>
    <submittedName>
        <fullName evidence="2">Uncharacterized protein</fullName>
    </submittedName>
</protein>
<evidence type="ECO:0000313" key="2">
    <source>
        <dbReference type="EMBL" id="ETI19503.1"/>
    </source>
</evidence>
<dbReference type="EMBL" id="KB822710">
    <property type="protein sequence ID" value="ETI19503.1"/>
    <property type="molecule type" value="Genomic_DNA"/>
</dbReference>
<gene>
    <name evidence="2" type="ORF">G647_09337</name>
</gene>
<evidence type="ECO:0000256" key="1">
    <source>
        <dbReference type="SAM" id="MobiDB-lite"/>
    </source>
</evidence>
<dbReference type="VEuPathDB" id="FungiDB:G647_09337"/>
<organism evidence="2 3">
    <name type="scientific">Cladophialophora carrionii CBS 160.54</name>
    <dbReference type="NCBI Taxonomy" id="1279043"/>
    <lineage>
        <taxon>Eukaryota</taxon>
        <taxon>Fungi</taxon>
        <taxon>Dikarya</taxon>
        <taxon>Ascomycota</taxon>
        <taxon>Pezizomycotina</taxon>
        <taxon>Eurotiomycetes</taxon>
        <taxon>Chaetothyriomycetidae</taxon>
        <taxon>Chaetothyriales</taxon>
        <taxon>Herpotrichiellaceae</taxon>
        <taxon>Cladophialophora</taxon>
    </lineage>
</organism>
<dbReference type="Proteomes" id="UP000030678">
    <property type="component" value="Unassembled WGS sequence"/>
</dbReference>
<name>V9CZQ3_9EURO</name>
<dbReference type="RefSeq" id="XP_008731862.1">
    <property type="nucleotide sequence ID" value="XM_008733640.1"/>
</dbReference>
<feature type="region of interest" description="Disordered" evidence="1">
    <location>
        <begin position="1"/>
        <end position="47"/>
    </location>
</feature>
<accession>V9CZQ3</accession>
<dbReference type="GeneID" id="19987830"/>
<dbReference type="AlphaFoldDB" id="V9CZQ3"/>
<feature type="compositionally biased region" description="Polar residues" evidence="1">
    <location>
        <begin position="36"/>
        <end position="47"/>
    </location>
</feature>
<evidence type="ECO:0000313" key="3">
    <source>
        <dbReference type="Proteomes" id="UP000030678"/>
    </source>
</evidence>
<dbReference type="HOGENOM" id="CLU_097999_0_0_1"/>
<sequence length="201" mass="21606">MISLPDESSREVYPGEGGRLGMPGPDVVLPDRTSRFDSSWSSPRTDISRFSSNGSVDNSIGASGHFGGHPAASIYINGMGHQFGPSEEEDDDNPRWADFISSGNSLDHMSFDQDSSGMVIPGLLDDSTLAARGSGIGIGIDERSILSSEYESSFPQPSANSSQVLTGVGTVFANHFLVRPLRLTPECRHSVDRPICARYMH</sequence>